<organism evidence="1 2">
    <name type="scientific">Salinicoccus jeotgali</name>
    <dbReference type="NCBI Taxonomy" id="381634"/>
    <lineage>
        <taxon>Bacteria</taxon>
        <taxon>Bacillati</taxon>
        <taxon>Bacillota</taxon>
        <taxon>Bacilli</taxon>
        <taxon>Bacillales</taxon>
        <taxon>Staphylococcaceae</taxon>
        <taxon>Salinicoccus</taxon>
    </lineage>
</organism>
<comment type="caution">
    <text evidence="1">The sequence shown here is derived from an EMBL/GenBank/DDBJ whole genome shotgun (WGS) entry which is preliminary data.</text>
</comment>
<evidence type="ECO:0000313" key="2">
    <source>
        <dbReference type="Proteomes" id="UP001500920"/>
    </source>
</evidence>
<proteinExistence type="predicted"/>
<dbReference type="Proteomes" id="UP001500920">
    <property type="component" value="Unassembled WGS sequence"/>
</dbReference>
<protein>
    <recommendedName>
        <fullName evidence="3">Homing endonuclease LAGLIDADG domain-containing protein</fullName>
    </recommendedName>
</protein>
<dbReference type="EMBL" id="BAABCK010000052">
    <property type="protein sequence ID" value="GAA3727670.1"/>
    <property type="molecule type" value="Genomic_DNA"/>
</dbReference>
<accession>A0ABP7F1G4</accession>
<reference evidence="2" key="1">
    <citation type="journal article" date="2019" name="Int. J. Syst. Evol. Microbiol.">
        <title>The Global Catalogue of Microorganisms (GCM) 10K type strain sequencing project: providing services to taxonomists for standard genome sequencing and annotation.</title>
        <authorList>
            <consortium name="The Broad Institute Genomics Platform"/>
            <consortium name="The Broad Institute Genome Sequencing Center for Infectious Disease"/>
            <person name="Wu L."/>
            <person name="Ma J."/>
        </authorList>
    </citation>
    <scope>NUCLEOTIDE SEQUENCE [LARGE SCALE GENOMIC DNA]</scope>
    <source>
        <strain evidence="2">JCM 16981</strain>
    </source>
</reference>
<dbReference type="RefSeq" id="WP_344703209.1">
    <property type="nucleotide sequence ID" value="NZ_BAABCK010000052.1"/>
</dbReference>
<name>A0ABP7F1G4_9STAP</name>
<keyword evidence="2" id="KW-1185">Reference proteome</keyword>
<evidence type="ECO:0000313" key="1">
    <source>
        <dbReference type="EMBL" id="GAA3727670.1"/>
    </source>
</evidence>
<evidence type="ECO:0008006" key="3">
    <source>
        <dbReference type="Google" id="ProtNLM"/>
    </source>
</evidence>
<gene>
    <name evidence="1" type="ORF">GCM10022378_15750</name>
</gene>
<sequence length="292" mass="34708">MNNEYNERCNNIISINYRDYLMSKEWRNKICLDELIGFVSINRDGGDDVRFEVRKNYKTAFVKIEDHDRYCKEQNVKYNGKIAIILESPHTEEFFEKELQVFGRDEGFLKARPANGQTGRLFEKYFSEILKKSEIFKKESGNLPPGDYSVSLINSIQNQCSLGANTYFYRDRVWARLWFCNDEYYKCNFIERVKKLDPTIIINCSTRGKHYPLDNKKTGYNTNKKRDFTMNFLKEECRIKQSKIDILNGLDVNIRNLISTEIKKNFTSAKIFYSNHPSSWYSEHNRILYDHI</sequence>